<sequence>MKKIALFLQILIVVSLLALFGYKSIVSNPEEVQGLNAVNGEDNFTLYVERGEVLYKTADDYVRVTESQIELPNHTYVRTQNGIAHVLLPDNSIISVDENTTIQVNFKPEGILIKQFFGNTWHRVKNLVEIGSYKVETDNTIAAVRGTVFGVSVDQNNDTKVFVVESKVSVSKVTQENNKVKVVDEKLLETDNYVEVKNEEAEELEVTAIPQDLKNTNWFNENKKIDHKIEVEGAPNVVKQMKDSAEETEDTNKTTTDIETDQTNKTETTKATKKETKTNVILASNDSENDEATTTTTETKKVEVNSKHDPVQIRLEACEQGTLFRIGDKDDRMENPSNEFNWAKDLNFYADYKSKFVVGKNSASDFPWTANASKGYATNLNIEFDYKGNDNSKAVLKLAWTPGQGGKEQKEITINNAYTARTPERVGIPTKDWWKNMPRFKDEFEVNLRHGTNNINLKHLIGNGAAWDYVEVEVTDPKCATQQENDQNNQDTNNENGDTGDDEDENQNNDTNLGEFDLDLGDGGVITTNTSGTGPYLLIGDIEGKGENPVDEFNWSGDFTLMPEYETTFIVGETSESLFPWNSNFEEGIAEEIKLVIDTTDLGPKKGTLTLGWGAGRTSTVEQKEVYLDGEFVGVTEPRTGSVNPDWWEGIERSTDTFELDLSTPGNYVITIKQISGDGSIWDFIQLDLEDGETIEIIDPNNPDDEEILDDNNEDNNEEDNDLLDDDTNETGLFLDLNNGESSEDDSFSLGEEDNFPEDEGETENNNQEDNSQNGNNNSNNSGNQNTQDSPDLDLGNEEDDVPGLGLGLSNNPNNNAGGNSNGNNSNGLTHSNNGQSGEDSPIDLEEDLNAPPLGAFGL</sequence>
<reference evidence="3" key="2">
    <citation type="journal article" date="2021" name="Microbiome">
        <title>Successional dynamics and alternative stable states in a saline activated sludge microbial community over 9 years.</title>
        <authorList>
            <person name="Wang Y."/>
            <person name="Ye J."/>
            <person name="Ju F."/>
            <person name="Liu L."/>
            <person name="Boyd J.A."/>
            <person name="Deng Y."/>
            <person name="Parks D.H."/>
            <person name="Jiang X."/>
            <person name="Yin X."/>
            <person name="Woodcroft B.J."/>
            <person name="Tyson G.W."/>
            <person name="Hugenholtz P."/>
            <person name="Polz M.F."/>
            <person name="Zhang T."/>
        </authorList>
    </citation>
    <scope>NUCLEOTIDE SEQUENCE</scope>
    <source>
        <strain evidence="3">HKST-UBA79</strain>
    </source>
</reference>
<feature type="region of interest" description="Disordered" evidence="1">
    <location>
        <begin position="242"/>
        <end position="271"/>
    </location>
</feature>
<feature type="compositionally biased region" description="Low complexity" evidence="1">
    <location>
        <begin position="481"/>
        <end position="497"/>
    </location>
</feature>
<feature type="compositionally biased region" description="Basic and acidic residues" evidence="1">
    <location>
        <begin position="262"/>
        <end position="271"/>
    </location>
</feature>
<dbReference type="Gene3D" id="2.60.120.1440">
    <property type="match status" value="1"/>
</dbReference>
<feature type="compositionally biased region" description="Low complexity" evidence="1">
    <location>
        <begin position="764"/>
        <end position="790"/>
    </location>
</feature>
<dbReference type="Proteomes" id="UP000740557">
    <property type="component" value="Unassembled WGS sequence"/>
</dbReference>
<feature type="compositionally biased region" description="Acidic residues" evidence="1">
    <location>
        <begin position="791"/>
        <end position="802"/>
    </location>
</feature>
<feature type="region of interest" description="Disordered" evidence="1">
    <location>
        <begin position="696"/>
        <end position="859"/>
    </location>
</feature>
<dbReference type="InterPro" id="IPR006860">
    <property type="entry name" value="FecR"/>
</dbReference>
<dbReference type="AlphaFoldDB" id="A0A955EDP7"/>
<evidence type="ECO:0000313" key="4">
    <source>
        <dbReference type="Proteomes" id="UP000740557"/>
    </source>
</evidence>
<evidence type="ECO:0000256" key="1">
    <source>
        <dbReference type="SAM" id="MobiDB-lite"/>
    </source>
</evidence>
<organism evidence="3 4">
    <name type="scientific">candidate division WWE3 bacterium</name>
    <dbReference type="NCBI Taxonomy" id="2053526"/>
    <lineage>
        <taxon>Bacteria</taxon>
        <taxon>Katanobacteria</taxon>
    </lineage>
</organism>
<dbReference type="InterPro" id="IPR008979">
    <property type="entry name" value="Galactose-bd-like_sf"/>
</dbReference>
<comment type="caution">
    <text evidence="3">The sequence shown here is derived from an EMBL/GenBank/DDBJ whole genome shotgun (WGS) entry which is preliminary data.</text>
</comment>
<dbReference type="SUPFAM" id="SSF49785">
    <property type="entry name" value="Galactose-binding domain-like"/>
    <property type="match status" value="1"/>
</dbReference>
<evidence type="ECO:0000259" key="2">
    <source>
        <dbReference type="Pfam" id="PF04773"/>
    </source>
</evidence>
<name>A0A955EDP7_UNCKA</name>
<feature type="compositionally biased region" description="Low complexity" evidence="1">
    <location>
        <begin position="808"/>
        <end position="835"/>
    </location>
</feature>
<feature type="compositionally biased region" description="Acidic residues" evidence="1">
    <location>
        <begin position="696"/>
        <end position="729"/>
    </location>
</feature>
<feature type="compositionally biased region" description="Acidic residues" evidence="1">
    <location>
        <begin position="742"/>
        <end position="763"/>
    </location>
</feature>
<proteinExistence type="predicted"/>
<accession>A0A955EDP7</accession>
<feature type="domain" description="FecR protein" evidence="2">
    <location>
        <begin position="77"/>
        <end position="168"/>
    </location>
</feature>
<reference evidence="3" key="1">
    <citation type="submission" date="2020-04" db="EMBL/GenBank/DDBJ databases">
        <authorList>
            <person name="Zhang T."/>
        </authorList>
    </citation>
    <scope>NUCLEOTIDE SEQUENCE</scope>
    <source>
        <strain evidence="3">HKST-UBA79</strain>
    </source>
</reference>
<evidence type="ECO:0000313" key="3">
    <source>
        <dbReference type="EMBL" id="MCA9308244.1"/>
    </source>
</evidence>
<feature type="compositionally biased region" description="Acidic residues" evidence="1">
    <location>
        <begin position="498"/>
        <end position="507"/>
    </location>
</feature>
<feature type="region of interest" description="Disordered" evidence="1">
    <location>
        <begin position="479"/>
        <end position="520"/>
    </location>
</feature>
<dbReference type="Pfam" id="PF04773">
    <property type="entry name" value="FecR"/>
    <property type="match status" value="1"/>
</dbReference>
<dbReference type="EMBL" id="JAGQNX010000054">
    <property type="protein sequence ID" value="MCA9308244.1"/>
    <property type="molecule type" value="Genomic_DNA"/>
</dbReference>
<gene>
    <name evidence="3" type="ORF">KC980_01915</name>
</gene>
<protein>
    <submittedName>
        <fullName evidence="3">FecR domain-containing protein</fullName>
    </submittedName>
</protein>